<dbReference type="STRING" id="1278073.MYSTI_02113"/>
<dbReference type="RefSeq" id="WP_015347704.1">
    <property type="nucleotide sequence ID" value="NC_020126.1"/>
</dbReference>
<feature type="region of interest" description="Disordered" evidence="1">
    <location>
        <begin position="790"/>
        <end position="869"/>
    </location>
</feature>
<keyword evidence="4" id="KW-1185">Reference proteome</keyword>
<dbReference type="Proteomes" id="UP000011131">
    <property type="component" value="Chromosome"/>
</dbReference>
<gene>
    <name evidence="3" type="ordered locus">MYSTI_02113</name>
</gene>
<dbReference type="OrthoDB" id="5383432at2"/>
<name>L7U7C0_MYXSD</name>
<feature type="compositionally biased region" description="Gly residues" evidence="1">
    <location>
        <begin position="796"/>
        <end position="857"/>
    </location>
</feature>
<feature type="signal peptide" evidence="2">
    <location>
        <begin position="1"/>
        <end position="16"/>
    </location>
</feature>
<evidence type="ECO:0000313" key="4">
    <source>
        <dbReference type="Proteomes" id="UP000011131"/>
    </source>
</evidence>
<keyword evidence="2" id="KW-0732">Signal</keyword>
<evidence type="ECO:0000313" key="3">
    <source>
        <dbReference type="EMBL" id="AGC43442.1"/>
    </source>
</evidence>
<dbReference type="KEGG" id="msd:MYSTI_02113"/>
<feature type="chain" id="PRO_5003983395" evidence="2">
    <location>
        <begin position="17"/>
        <end position="894"/>
    </location>
</feature>
<dbReference type="PATRIC" id="fig|1278073.3.peg.2152"/>
<evidence type="ECO:0000256" key="1">
    <source>
        <dbReference type="SAM" id="MobiDB-lite"/>
    </source>
</evidence>
<organism evidence="3 4">
    <name type="scientific">Myxococcus stipitatus (strain DSM 14675 / JCM 12634 / Mx s8)</name>
    <dbReference type="NCBI Taxonomy" id="1278073"/>
    <lineage>
        <taxon>Bacteria</taxon>
        <taxon>Pseudomonadati</taxon>
        <taxon>Myxococcota</taxon>
        <taxon>Myxococcia</taxon>
        <taxon>Myxococcales</taxon>
        <taxon>Cystobacterineae</taxon>
        <taxon>Myxococcaceae</taxon>
        <taxon>Myxococcus</taxon>
    </lineage>
</organism>
<dbReference type="AlphaFoldDB" id="L7U7C0"/>
<proteinExistence type="predicted"/>
<reference evidence="3 4" key="1">
    <citation type="journal article" date="2013" name="Genome Announc.">
        <title>Complete genome sequence of Myxococcus stipitatus strain DSM 14675, a fruiting myxobacterium.</title>
        <authorList>
            <person name="Huntley S."/>
            <person name="Kneip S."/>
            <person name="Treuner-Lange A."/>
            <person name="Sogaard-Andersen L."/>
        </authorList>
    </citation>
    <scope>NUCLEOTIDE SEQUENCE [LARGE SCALE GENOMIC DNA]</scope>
    <source>
        <strain evidence="4">DSM 14675 / JCM 12634 / Mx s8</strain>
    </source>
</reference>
<dbReference type="EMBL" id="CP004025">
    <property type="protein sequence ID" value="AGC43442.1"/>
    <property type="molecule type" value="Genomic_DNA"/>
</dbReference>
<accession>L7U7C0</accession>
<protein>
    <submittedName>
        <fullName evidence="3">Uncharacterized protein</fullName>
    </submittedName>
</protein>
<sequence length="894" mass="93149">MRIVVAVLLWASVAGAVQWSDEFSVESPRYGQVLAHVGAARVATGGGVKLLVWSDERWGARSGPDPVGPGIFATRIDADGKVMDPAGILVFSGPGDRSPPAVTWDGQQFLIVWRDSRAGLQESIYGARMRADGTVTTPKEGFLISSFSPATEGRMEAPRIATSSGVSLVVWQHGTSGTDDLDILGARVRDDGVSLDPSPRVLVSAAGPQVRPAVVGGPLGFLVTWADGRRPSPGNSPLDIYAARVALSGEVLDPEHIPVSVVDASAQMNPQPLFDGTNYQVMWLDSRDATSHGDVFGGRISLEGKPLDGTGVRITPVHSEVISSFSAAFDGTQTWVVWNTFALPPSSARSSILGGRFGTDGVVKDAEPIPLFTEESSAQLQEVLVDGRGMRGVWLQTTDFHGVKSGRFEMDGRRIDEQGSFIALGANSQGQPRVASTEGSSLLVWIDQIGGEPLSRAEVRAQRLDARGQPTGVVTHLFPGEHRDFPRMTVGGGSGDFLVASSHQGGAPELATLEAQRLRSDGTLIDVQPLGLSKSVIVSDASIARAGKDFLVVWAEMAGITGVMVHEDGSLSSRIPFPKVSTGSLLQLQPQVAFNGTHFLVVWTESFEGIADVRAARVSPTGQLVDVAARVVARTDMQNINPNVAAQPHGDFLVTWTDYSGGAAKPVIRASRMGADGTLKDPGGKQLSAGDVEQRGASRPMFDGSAFTVVWTEGTGLFLGARLARVSLDGVVVTPTPVDVGAGDDHVWMVDLALLAPHKVVVVYPRFDAVPGLYTYRAHGRVATLSEVAPDAGQDAGTGGGTDAGQDAGMGGGADSGQDAGMGGGADAGTDGGADAGGDAGTDSGGDGGSQPDGGGVSQERPGESGCGCSAAGTPLWGVLPWVLMLLWRRSRVE</sequence>
<dbReference type="HOGENOM" id="CLU_323341_0_0_7"/>
<evidence type="ECO:0000256" key="2">
    <source>
        <dbReference type="SAM" id="SignalP"/>
    </source>
</evidence>